<dbReference type="NCBIfam" id="NF010613">
    <property type="entry name" value="PRK14013.1-3"/>
    <property type="match status" value="1"/>
</dbReference>
<gene>
    <name evidence="2" type="ORF">GCM10011594_06330</name>
</gene>
<reference evidence="2" key="1">
    <citation type="journal article" date="2014" name="Int. J. Syst. Evol. Microbiol.">
        <title>Complete genome sequence of Corynebacterium casei LMG S-19264T (=DSM 44701T), isolated from a smear-ripened cheese.</title>
        <authorList>
            <consortium name="US DOE Joint Genome Institute (JGI-PGF)"/>
            <person name="Walter F."/>
            <person name="Albersmeier A."/>
            <person name="Kalinowski J."/>
            <person name="Ruckert C."/>
        </authorList>
    </citation>
    <scope>NUCLEOTIDE SEQUENCE</scope>
    <source>
        <strain evidence="2">CGMCC 4.7308</strain>
    </source>
</reference>
<feature type="transmembrane region" description="Helical" evidence="1">
    <location>
        <begin position="175"/>
        <end position="195"/>
    </location>
</feature>
<dbReference type="RefSeq" id="WP_188939977.1">
    <property type="nucleotide sequence ID" value="NZ_BMNA01000001.1"/>
</dbReference>
<evidence type="ECO:0008006" key="4">
    <source>
        <dbReference type="Google" id="ProtNLM"/>
    </source>
</evidence>
<proteinExistence type="predicted"/>
<dbReference type="PANTHER" id="PTHR30238">
    <property type="entry name" value="MEMBRANE BOUND PREDICTED REDOX MODULATOR"/>
    <property type="match status" value="1"/>
</dbReference>
<feature type="transmembrane region" description="Helical" evidence="1">
    <location>
        <begin position="18"/>
        <end position="36"/>
    </location>
</feature>
<keyword evidence="1" id="KW-1133">Transmembrane helix</keyword>
<evidence type="ECO:0000256" key="1">
    <source>
        <dbReference type="SAM" id="Phobius"/>
    </source>
</evidence>
<keyword evidence="3" id="KW-1185">Reference proteome</keyword>
<evidence type="ECO:0000313" key="2">
    <source>
        <dbReference type="EMBL" id="GGL89457.1"/>
    </source>
</evidence>
<name>A0A917SMN0_9ACTN</name>
<dbReference type="EMBL" id="BMNA01000001">
    <property type="protein sequence ID" value="GGL89457.1"/>
    <property type="molecule type" value="Genomic_DNA"/>
</dbReference>
<feature type="transmembrane region" description="Helical" evidence="1">
    <location>
        <begin position="342"/>
        <end position="360"/>
    </location>
</feature>
<dbReference type="InterPro" id="IPR007427">
    <property type="entry name" value="DUF475"/>
</dbReference>
<comment type="caution">
    <text evidence="2">The sequence shown here is derived from an EMBL/GenBank/DDBJ whole genome shotgun (WGS) entry which is preliminary data.</text>
</comment>
<keyword evidence="1" id="KW-0812">Transmembrane</keyword>
<dbReference type="Proteomes" id="UP000655208">
    <property type="component" value="Unassembled WGS sequence"/>
</dbReference>
<protein>
    <recommendedName>
        <fullName evidence="4">DUF475 domain-containing protein</fullName>
    </recommendedName>
</protein>
<reference evidence="2" key="2">
    <citation type="submission" date="2020-09" db="EMBL/GenBank/DDBJ databases">
        <authorList>
            <person name="Sun Q."/>
            <person name="Zhou Y."/>
        </authorList>
    </citation>
    <scope>NUCLEOTIDE SEQUENCE</scope>
    <source>
        <strain evidence="2">CGMCC 4.7308</strain>
    </source>
</reference>
<sequence length="379" mass="40338">MSAPAAVAGGAGHSATRIFAVSAIISVLAVVVAWFYGGWTAAGLTLILGVLEITLSFDNAVVNAKVLERMSERWQQIFLTVGIVIAVFGMRLVFPLLVVGITAHLNPAEAVRLAFAKGPLSDPNSYASLLQAAHPQIAAFGGMFLLLLALDWFFEDREITWLSWLERPLARIGKLDQLSVIIAGIALYIVAELTAEKPGTVLAAGVLGIITYLAVNGLGGLFENYEEHQEEEFQERARSGPSQLAKAAGKAGFFLFLYLEVLDASFSFDGVIGAFAITPDPIIIALGLGLIGALFVRSLTVFLVRKGTLNDYVYLEHGAHWAIAALAVILLVSISVHVDEVVTGLIGLVLIVAAFASSVVRNRRIRAADPDADLVSTGS</sequence>
<feature type="transmembrane region" description="Helical" evidence="1">
    <location>
        <begin position="317"/>
        <end position="336"/>
    </location>
</feature>
<evidence type="ECO:0000313" key="3">
    <source>
        <dbReference type="Proteomes" id="UP000655208"/>
    </source>
</evidence>
<feature type="transmembrane region" description="Helical" evidence="1">
    <location>
        <begin position="201"/>
        <end position="222"/>
    </location>
</feature>
<feature type="transmembrane region" description="Helical" evidence="1">
    <location>
        <begin position="76"/>
        <end position="103"/>
    </location>
</feature>
<dbReference type="PANTHER" id="PTHR30238:SF4">
    <property type="entry name" value="SLL1022 PROTEIN"/>
    <property type="match status" value="1"/>
</dbReference>
<organism evidence="2 3">
    <name type="scientific">Nakamurella endophytica</name>
    <dbReference type="NCBI Taxonomy" id="1748367"/>
    <lineage>
        <taxon>Bacteria</taxon>
        <taxon>Bacillati</taxon>
        <taxon>Actinomycetota</taxon>
        <taxon>Actinomycetes</taxon>
        <taxon>Nakamurellales</taxon>
        <taxon>Nakamurellaceae</taxon>
        <taxon>Nakamurella</taxon>
    </lineage>
</organism>
<dbReference type="AlphaFoldDB" id="A0A917SMN0"/>
<feature type="transmembrane region" description="Helical" evidence="1">
    <location>
        <begin position="133"/>
        <end position="154"/>
    </location>
</feature>
<accession>A0A917SMN0</accession>
<keyword evidence="1" id="KW-0472">Membrane</keyword>
<dbReference type="Pfam" id="PF04332">
    <property type="entry name" value="DUF475"/>
    <property type="match status" value="1"/>
</dbReference>
<feature type="transmembrane region" description="Helical" evidence="1">
    <location>
        <begin position="282"/>
        <end position="305"/>
    </location>
</feature>